<evidence type="ECO:0000259" key="3">
    <source>
        <dbReference type="Pfam" id="PF13336"/>
    </source>
</evidence>
<dbReference type="InterPro" id="IPR038460">
    <property type="entry name" value="AcetylCoA_hyd_C_sf"/>
</dbReference>
<reference evidence="5" key="1">
    <citation type="journal article" date="2019" name="Int. J. Syst. Evol. Microbiol.">
        <title>The Global Catalogue of Microorganisms (GCM) 10K type strain sequencing project: providing services to taxonomists for standard genome sequencing and annotation.</title>
        <authorList>
            <consortium name="The Broad Institute Genomics Platform"/>
            <consortium name="The Broad Institute Genome Sequencing Center for Infectious Disease"/>
            <person name="Wu L."/>
            <person name="Ma J."/>
        </authorList>
    </citation>
    <scope>NUCLEOTIDE SEQUENCE [LARGE SCALE GENOMIC DNA]</scope>
    <source>
        <strain evidence="5">JCM 16673</strain>
    </source>
</reference>
<dbReference type="Gene3D" id="3.40.1080.20">
    <property type="entry name" value="Acetyl-CoA hydrolase/transferase C-terminal domain"/>
    <property type="match status" value="1"/>
</dbReference>
<feature type="domain" description="Acetyl-CoA hydrolase/transferase C-terminal" evidence="3">
    <location>
        <begin position="329"/>
        <end position="469"/>
    </location>
</feature>
<gene>
    <name evidence="4" type="ORF">GCM10022212_00060</name>
</gene>
<protein>
    <submittedName>
        <fullName evidence="4">Acetyl-CoA hydrolase/transferase family protein</fullName>
    </submittedName>
</protein>
<dbReference type="InterPro" id="IPR017821">
    <property type="entry name" value="Succinate_CoA_transferase"/>
</dbReference>
<accession>A0ABP7SG00</accession>
<dbReference type="RefSeq" id="WP_344761124.1">
    <property type="nucleotide sequence ID" value="NZ_BAAAZE010000001.1"/>
</dbReference>
<dbReference type="EMBL" id="BAAAZE010000001">
    <property type="protein sequence ID" value="GAA4011180.1"/>
    <property type="molecule type" value="Genomic_DNA"/>
</dbReference>
<comment type="similarity">
    <text evidence="1">Belongs to the acetyl-CoA hydrolase/transferase family.</text>
</comment>
<dbReference type="InterPro" id="IPR046433">
    <property type="entry name" value="ActCoA_hydro"/>
</dbReference>
<name>A0ABP7SG00_9BURK</name>
<dbReference type="PANTHER" id="PTHR43609:SF1">
    <property type="entry name" value="ACETYL-COA HYDROLASE"/>
    <property type="match status" value="1"/>
</dbReference>
<dbReference type="SUPFAM" id="SSF100950">
    <property type="entry name" value="NagB/RpiA/CoA transferase-like"/>
    <property type="match status" value="2"/>
</dbReference>
<dbReference type="Gene3D" id="3.30.750.70">
    <property type="entry name" value="4-hydroxybutyrate coenzyme like domains"/>
    <property type="match status" value="1"/>
</dbReference>
<evidence type="ECO:0000313" key="5">
    <source>
        <dbReference type="Proteomes" id="UP001501353"/>
    </source>
</evidence>
<dbReference type="PANTHER" id="PTHR43609">
    <property type="entry name" value="ACETYL-COA HYDROLASE"/>
    <property type="match status" value="1"/>
</dbReference>
<dbReference type="GO" id="GO:0016787">
    <property type="term" value="F:hydrolase activity"/>
    <property type="evidence" value="ECO:0007669"/>
    <property type="project" value="UniProtKB-KW"/>
</dbReference>
<evidence type="ECO:0000313" key="4">
    <source>
        <dbReference type="EMBL" id="GAA4011180.1"/>
    </source>
</evidence>
<dbReference type="NCBIfam" id="TIGR03458">
    <property type="entry name" value="YgfH_subfam"/>
    <property type="match status" value="1"/>
</dbReference>
<keyword evidence="4" id="KW-0378">Hydrolase</keyword>
<dbReference type="Proteomes" id="UP001501353">
    <property type="component" value="Unassembled WGS sequence"/>
</dbReference>
<feature type="domain" description="Acetyl-CoA hydrolase/transferase N-terminal" evidence="2">
    <location>
        <begin position="24"/>
        <end position="222"/>
    </location>
</feature>
<dbReference type="Pfam" id="PF02550">
    <property type="entry name" value="AcetylCoA_hydro"/>
    <property type="match status" value="1"/>
</dbReference>
<proteinExistence type="inferred from homology"/>
<evidence type="ECO:0000259" key="2">
    <source>
        <dbReference type="Pfam" id="PF02550"/>
    </source>
</evidence>
<keyword evidence="5" id="KW-1185">Reference proteome</keyword>
<organism evidence="4 5">
    <name type="scientific">Actimicrobium antarcticum</name>
    <dbReference type="NCBI Taxonomy" id="1051899"/>
    <lineage>
        <taxon>Bacteria</taxon>
        <taxon>Pseudomonadati</taxon>
        <taxon>Pseudomonadota</taxon>
        <taxon>Betaproteobacteria</taxon>
        <taxon>Burkholderiales</taxon>
        <taxon>Oxalobacteraceae</taxon>
        <taxon>Actimicrobium</taxon>
    </lineage>
</organism>
<dbReference type="Pfam" id="PF13336">
    <property type="entry name" value="AcetylCoA_hyd_C"/>
    <property type="match status" value="1"/>
</dbReference>
<comment type="caution">
    <text evidence="4">The sequence shown here is derived from an EMBL/GenBank/DDBJ whole genome shotgun (WGS) entry which is preliminary data.</text>
</comment>
<evidence type="ECO:0000256" key="1">
    <source>
        <dbReference type="ARBA" id="ARBA00009632"/>
    </source>
</evidence>
<dbReference type="InterPro" id="IPR037171">
    <property type="entry name" value="NagB/RpiA_transferase-like"/>
</dbReference>
<sequence length="523" mass="57011">MSQPHHDDHLDRIRLPALRERITTAAAAAEWIKDGMTVGMSGFTKSGDAKMVPLAMAERARHTPFQITLITGASLGNDVDKLLTEAGVLARRMPFQADPVLRAAINRGEVMYVDQHLSETVEMLRTRQLAPIDIAIIEAIAITETGAIIPSTSVGNSASFAILADKVIVEINLSQSLALEGLHDIFIPKHRPQREPMPLMTPSDRVGTTTINIAPEKIVAIVITEKQDSSSTILPPDAETDAIAAHLVEFFEEEVRCGRLTNSLLPLQAGIGTIANAVMTGFINSPFAHLSMYSEVLQDSTFDLFDAGKLDFASGSSITLSSQKGAQVFRELTRYKERLVLRPQEVSNHPEIIRRLGIIAINTALEADIYGNVNSTHVLGTHIMNGIGGSGDFARNAYLAVFATKSLAKDGKISSIVPMVSHVDHNEHDVDILVTEVGLADLRGLAPRERAQAIIRNCVAQPYRGLLQEYVTEAGERGGHTPHVLEKAFSWHTRYRETGSMLPIRSVNIHPTDDLDDVSQQAA</sequence>
<dbReference type="Gene3D" id="3.40.1080.10">
    <property type="entry name" value="Glutaconate Coenzyme A-transferase"/>
    <property type="match status" value="1"/>
</dbReference>
<dbReference type="InterPro" id="IPR003702">
    <property type="entry name" value="ActCoA_hydro_N"/>
</dbReference>
<dbReference type="InterPro" id="IPR026888">
    <property type="entry name" value="AcetylCoA_hyd_C"/>
</dbReference>